<evidence type="ECO:0000256" key="7">
    <source>
        <dbReference type="ARBA" id="ARBA00023033"/>
    </source>
</evidence>
<dbReference type="Gene3D" id="3.50.50.60">
    <property type="entry name" value="FAD/NAD(P)-binding domain"/>
    <property type="match status" value="2"/>
</dbReference>
<accession>A0ABR4FWC2</accession>
<dbReference type="InterPro" id="IPR036188">
    <property type="entry name" value="FAD/NAD-bd_sf"/>
</dbReference>
<proteinExistence type="inferred from homology"/>
<evidence type="ECO:0000256" key="2">
    <source>
        <dbReference type="ARBA" id="ARBA00010139"/>
    </source>
</evidence>
<dbReference type="PANTHER" id="PTHR43098:SF3">
    <property type="entry name" value="L-ORNITHINE N(5)-MONOOXYGENASE-RELATED"/>
    <property type="match status" value="1"/>
</dbReference>
<evidence type="ECO:0000256" key="1">
    <source>
        <dbReference type="ARBA" id="ARBA00001974"/>
    </source>
</evidence>
<evidence type="ECO:0000256" key="3">
    <source>
        <dbReference type="ARBA" id="ARBA00022630"/>
    </source>
</evidence>
<comment type="cofactor">
    <cofactor evidence="1">
        <name>FAD</name>
        <dbReference type="ChEBI" id="CHEBI:57692"/>
    </cofactor>
</comment>
<gene>
    <name evidence="8" type="ORF">BJX66DRAFT_327764</name>
</gene>
<name>A0ABR4FWC2_9EURO</name>
<organism evidence="8 9">
    <name type="scientific">Aspergillus keveii</name>
    <dbReference type="NCBI Taxonomy" id="714993"/>
    <lineage>
        <taxon>Eukaryota</taxon>
        <taxon>Fungi</taxon>
        <taxon>Dikarya</taxon>
        <taxon>Ascomycota</taxon>
        <taxon>Pezizomycotina</taxon>
        <taxon>Eurotiomycetes</taxon>
        <taxon>Eurotiomycetidae</taxon>
        <taxon>Eurotiales</taxon>
        <taxon>Aspergillaceae</taxon>
        <taxon>Aspergillus</taxon>
        <taxon>Aspergillus subgen. Nidulantes</taxon>
    </lineage>
</organism>
<dbReference type="SUPFAM" id="SSF51905">
    <property type="entry name" value="FAD/NAD(P)-binding domain"/>
    <property type="match status" value="1"/>
</dbReference>
<dbReference type="EMBL" id="JBFTWV010000094">
    <property type="protein sequence ID" value="KAL2787563.1"/>
    <property type="molecule type" value="Genomic_DNA"/>
</dbReference>
<dbReference type="Proteomes" id="UP001610563">
    <property type="component" value="Unassembled WGS sequence"/>
</dbReference>
<comment type="caution">
    <text evidence="8">The sequence shown here is derived from an EMBL/GenBank/DDBJ whole genome shotgun (WGS) entry which is preliminary data.</text>
</comment>
<evidence type="ECO:0000313" key="8">
    <source>
        <dbReference type="EMBL" id="KAL2787563.1"/>
    </source>
</evidence>
<comment type="similarity">
    <text evidence="2">Belongs to the FAD-binding monooxygenase family.</text>
</comment>
<dbReference type="Pfam" id="PF00743">
    <property type="entry name" value="FMO-like"/>
    <property type="match status" value="1"/>
</dbReference>
<evidence type="ECO:0000256" key="6">
    <source>
        <dbReference type="ARBA" id="ARBA00023002"/>
    </source>
</evidence>
<protein>
    <submittedName>
        <fullName evidence="8">FAD/NAD(P)-binding domain-containing protein</fullName>
    </submittedName>
</protein>
<keyword evidence="4" id="KW-0274">FAD</keyword>
<keyword evidence="6" id="KW-0560">Oxidoreductase</keyword>
<dbReference type="InterPro" id="IPR050775">
    <property type="entry name" value="FAD-binding_Monooxygenases"/>
</dbReference>
<keyword evidence="7" id="KW-0503">Monooxygenase</keyword>
<evidence type="ECO:0000256" key="4">
    <source>
        <dbReference type="ARBA" id="ARBA00022827"/>
    </source>
</evidence>
<dbReference type="InterPro" id="IPR020946">
    <property type="entry name" value="Flavin_mOase-like"/>
</dbReference>
<keyword evidence="3" id="KW-0285">Flavoprotein</keyword>
<keyword evidence="5" id="KW-0521">NADP</keyword>
<evidence type="ECO:0000313" key="9">
    <source>
        <dbReference type="Proteomes" id="UP001610563"/>
    </source>
</evidence>
<reference evidence="8 9" key="1">
    <citation type="submission" date="2024-07" db="EMBL/GenBank/DDBJ databases">
        <title>Section-level genome sequencing and comparative genomics of Aspergillus sections Usti and Cavernicolus.</title>
        <authorList>
            <consortium name="Lawrence Berkeley National Laboratory"/>
            <person name="Nybo J.L."/>
            <person name="Vesth T.C."/>
            <person name="Theobald S."/>
            <person name="Frisvad J.C."/>
            <person name="Larsen T.O."/>
            <person name="Kjaerboelling I."/>
            <person name="Rothschild-Mancinelli K."/>
            <person name="Lyhne E.K."/>
            <person name="Kogle M.E."/>
            <person name="Barry K."/>
            <person name="Clum A."/>
            <person name="Na H."/>
            <person name="Ledsgaard L."/>
            <person name="Lin J."/>
            <person name="Lipzen A."/>
            <person name="Kuo A."/>
            <person name="Riley R."/>
            <person name="Mondo S."/>
            <person name="Labutti K."/>
            <person name="Haridas S."/>
            <person name="Pangalinan J."/>
            <person name="Salamov A.A."/>
            <person name="Simmons B.A."/>
            <person name="Magnuson J.K."/>
            <person name="Chen J."/>
            <person name="Drula E."/>
            <person name="Henrissat B."/>
            <person name="Wiebenga A."/>
            <person name="Lubbers R.J."/>
            <person name="Gomes A.C."/>
            <person name="Makela M.R."/>
            <person name="Stajich J."/>
            <person name="Grigoriev I.V."/>
            <person name="Mortensen U.H."/>
            <person name="De Vries R.P."/>
            <person name="Baker S.E."/>
            <person name="Andersen M.R."/>
        </authorList>
    </citation>
    <scope>NUCLEOTIDE SEQUENCE [LARGE SCALE GENOMIC DNA]</scope>
    <source>
        <strain evidence="8 9">CBS 209.92</strain>
    </source>
</reference>
<sequence length="540" mass="60838">MGSYGTPLDAIIFGAGFGGCYLLRNLRKLGFTVHAFEEGHGLGGVWWHNRYPGARVDTPVPFYEFSDPEIWSEWEWSQLYPGQEEIVRYFEFVDSEWGLTRDISFGTRVTDARWDSLRGVWSVFTRDRDGVESVSEARYLLSAMGFAAKKFIPKIDGLETFKGFMCHTAKWPKTQPDLTGKRVGVMGTGATGVQIIQELGPQVGSMVVLQRSPNCALPMRQRPLEIPLDKSSYRDKFAGMRLSQTGSDYPRIDRNAAHDTPEQRLAVYEKLWATGGFAPAHGNYADFMTDLGSNHLFYAFWRDKVRARLPTNDAELIENLAPTEPPYPFGTKRPSLEQRFYEVLGQENVELVALKKNPIARVLPTGIEFQDGRIINLDALILATGFDAVTGSFSRVNIEGSAGQTLNGEWAKGSRTYLGMATSGFPNLFFLYGPQSPTAFANGPLISEIQADWIIRTMMHMREQGLSTVDVRPEVEGEWARLTDEACYRTLLSHNKTSWYMGGNVPGKRREALNYIGGLPKYQQFLRQCVESNWAAFEFR</sequence>
<dbReference type="PANTHER" id="PTHR43098">
    <property type="entry name" value="L-ORNITHINE N(5)-MONOOXYGENASE-RELATED"/>
    <property type="match status" value="1"/>
</dbReference>
<evidence type="ECO:0000256" key="5">
    <source>
        <dbReference type="ARBA" id="ARBA00022857"/>
    </source>
</evidence>
<keyword evidence="9" id="KW-1185">Reference proteome</keyword>